<dbReference type="EMBL" id="CM042886">
    <property type="protein sequence ID" value="KAI4341161.1"/>
    <property type="molecule type" value="Genomic_DNA"/>
</dbReference>
<gene>
    <name evidence="1" type="ORF">MLD38_025919</name>
</gene>
<evidence type="ECO:0000313" key="1">
    <source>
        <dbReference type="EMBL" id="KAI4341161.1"/>
    </source>
</evidence>
<protein>
    <submittedName>
        <fullName evidence="1">Uncharacterized protein</fullName>
    </submittedName>
</protein>
<organism evidence="1 2">
    <name type="scientific">Melastoma candidum</name>
    <dbReference type="NCBI Taxonomy" id="119954"/>
    <lineage>
        <taxon>Eukaryota</taxon>
        <taxon>Viridiplantae</taxon>
        <taxon>Streptophyta</taxon>
        <taxon>Embryophyta</taxon>
        <taxon>Tracheophyta</taxon>
        <taxon>Spermatophyta</taxon>
        <taxon>Magnoliopsida</taxon>
        <taxon>eudicotyledons</taxon>
        <taxon>Gunneridae</taxon>
        <taxon>Pentapetalae</taxon>
        <taxon>rosids</taxon>
        <taxon>malvids</taxon>
        <taxon>Myrtales</taxon>
        <taxon>Melastomataceae</taxon>
        <taxon>Melastomatoideae</taxon>
        <taxon>Melastomateae</taxon>
        <taxon>Melastoma</taxon>
    </lineage>
</organism>
<sequence length="234" mass="25789">MMILSILAKLLFLLLLLMGFFLPIHVQGSVQSVSTTSVLLNCKEQQYGGIHIPYPFGIGRGCFLDEWFEIECQSSAASPVSAVPVLKKAGLEVLNITFATLDKYMSTLTVKYPVISDKGCMGNGTMSPLSLRDSPFTFATANLIAFGCNSHALLITPENEEHGCWTGDYDDVGRKRTCNSNTSSCQMIIESVSQEFKMEFTGSGEPKCIYAFFADPDWLQEKGLESISTQKFSR</sequence>
<evidence type="ECO:0000313" key="2">
    <source>
        <dbReference type="Proteomes" id="UP001057402"/>
    </source>
</evidence>
<comment type="caution">
    <text evidence="1">The sequence shown here is derived from an EMBL/GenBank/DDBJ whole genome shotgun (WGS) entry which is preliminary data.</text>
</comment>
<keyword evidence="2" id="KW-1185">Reference proteome</keyword>
<reference evidence="2" key="1">
    <citation type="journal article" date="2023" name="Front. Plant Sci.">
        <title>Chromosomal-level genome assembly of Melastoma candidum provides insights into trichome evolution.</title>
        <authorList>
            <person name="Zhong Y."/>
            <person name="Wu W."/>
            <person name="Sun C."/>
            <person name="Zou P."/>
            <person name="Liu Y."/>
            <person name="Dai S."/>
            <person name="Zhou R."/>
        </authorList>
    </citation>
    <scope>NUCLEOTIDE SEQUENCE [LARGE SCALE GENOMIC DNA]</scope>
</reference>
<dbReference type="Proteomes" id="UP001057402">
    <property type="component" value="Chromosome 7"/>
</dbReference>
<name>A0ACB9P230_9MYRT</name>
<proteinExistence type="predicted"/>
<accession>A0ACB9P230</accession>